<accession>A0A843YQ85</accession>
<gene>
    <name evidence="8" type="primary">fliO</name>
    <name evidence="8" type="ORF">GEV47_01970</name>
</gene>
<dbReference type="GO" id="GO:0009425">
    <property type="term" value="C:bacterial-type flagellum basal body"/>
    <property type="evidence" value="ECO:0007669"/>
    <property type="project" value="UniProtKB-SubCell"/>
</dbReference>
<keyword evidence="5 7" id="KW-0975">Bacterial flagellum</keyword>
<evidence type="ECO:0000256" key="4">
    <source>
        <dbReference type="ARBA" id="ARBA00023136"/>
    </source>
</evidence>
<dbReference type="InterPro" id="IPR022781">
    <property type="entry name" value="Flagellar_biosynth_FliO"/>
</dbReference>
<evidence type="ECO:0000313" key="9">
    <source>
        <dbReference type="Proteomes" id="UP000451565"/>
    </source>
</evidence>
<reference evidence="8 9" key="1">
    <citation type="submission" date="2019-10" db="EMBL/GenBank/DDBJ databases">
        <title>Glaciimonas soli sp. nov., a psychrophilic bacterium isolated from the forest soil of a high elevation mountain in Taiwan.</title>
        <authorList>
            <person name="Wang L.-T."/>
            <person name="Shieh W.Y."/>
        </authorList>
    </citation>
    <scope>NUCLEOTIDE SEQUENCE [LARGE SCALE GENOMIC DNA]</scope>
    <source>
        <strain evidence="8 9">GS1</strain>
    </source>
</reference>
<dbReference type="GO" id="GO:0044781">
    <property type="term" value="P:bacterial-type flagellum organization"/>
    <property type="evidence" value="ECO:0007669"/>
    <property type="project" value="UniProtKB-UniRule"/>
</dbReference>
<dbReference type="PANTHER" id="PTHR38766">
    <property type="entry name" value="FLAGELLAR PROTEIN FLIO"/>
    <property type="match status" value="1"/>
</dbReference>
<evidence type="ECO:0000256" key="6">
    <source>
        <dbReference type="ARBA" id="ARBA00037937"/>
    </source>
</evidence>
<keyword evidence="8" id="KW-0282">Flagellum</keyword>
<name>A0A843YQ85_9BURK</name>
<evidence type="ECO:0000256" key="5">
    <source>
        <dbReference type="ARBA" id="ARBA00023143"/>
    </source>
</evidence>
<keyword evidence="8" id="KW-0966">Cell projection</keyword>
<dbReference type="Pfam" id="PF04347">
    <property type="entry name" value="FliO"/>
    <property type="match status" value="1"/>
</dbReference>
<keyword evidence="2 7" id="KW-0812">Transmembrane</keyword>
<keyword evidence="3 7" id="KW-1133">Transmembrane helix</keyword>
<evidence type="ECO:0000256" key="3">
    <source>
        <dbReference type="ARBA" id="ARBA00022989"/>
    </source>
</evidence>
<dbReference type="Proteomes" id="UP000451565">
    <property type="component" value="Unassembled WGS sequence"/>
</dbReference>
<dbReference type="GO" id="GO:0005886">
    <property type="term" value="C:plasma membrane"/>
    <property type="evidence" value="ECO:0007669"/>
    <property type="project" value="UniProtKB-SubCell"/>
</dbReference>
<keyword evidence="9" id="KW-1185">Reference proteome</keyword>
<dbReference type="InterPro" id="IPR052205">
    <property type="entry name" value="FliO/MopB"/>
</dbReference>
<comment type="caution">
    <text evidence="8">The sequence shown here is derived from an EMBL/GenBank/DDBJ whole genome shotgun (WGS) entry which is preliminary data.</text>
</comment>
<dbReference type="AlphaFoldDB" id="A0A843YQ85"/>
<organism evidence="8 9">
    <name type="scientific">Glaciimonas soli</name>
    <dbReference type="NCBI Taxonomy" id="2590999"/>
    <lineage>
        <taxon>Bacteria</taxon>
        <taxon>Pseudomonadati</taxon>
        <taxon>Pseudomonadota</taxon>
        <taxon>Betaproteobacteria</taxon>
        <taxon>Burkholderiales</taxon>
        <taxon>Oxalobacteraceae</taxon>
        <taxon>Glaciimonas</taxon>
    </lineage>
</organism>
<feature type="transmembrane region" description="Helical" evidence="7">
    <location>
        <begin position="24"/>
        <end position="45"/>
    </location>
</feature>
<evidence type="ECO:0000313" key="8">
    <source>
        <dbReference type="EMBL" id="MQQ99451.1"/>
    </source>
</evidence>
<dbReference type="OrthoDB" id="9182371at2"/>
<keyword evidence="1 7" id="KW-1003">Cell membrane</keyword>
<keyword evidence="4 7" id="KW-0472">Membrane</keyword>
<keyword evidence="8" id="KW-0969">Cilium</keyword>
<evidence type="ECO:0000256" key="2">
    <source>
        <dbReference type="ARBA" id="ARBA00022692"/>
    </source>
</evidence>
<comment type="subcellular location">
    <subcellularLocation>
        <location evidence="7">Cell membrane</location>
    </subcellularLocation>
    <subcellularLocation>
        <location evidence="7">Bacterial flagellum basal body</location>
    </subcellularLocation>
</comment>
<evidence type="ECO:0000256" key="1">
    <source>
        <dbReference type="ARBA" id="ARBA00022475"/>
    </source>
</evidence>
<comment type="similarity">
    <text evidence="6 7">Belongs to the FliO/MopB family.</text>
</comment>
<sequence>MKSESTAAIISATGGPPSWGAAGLMQAGSGLVVVIGVIFLIAAIARRLGFQRNGKGDLLKVISSTNVGKQERVVIVEVDDTWLVLGVTTGQINTLHTLPAQAKARVTTQANTNKATSFGAAFAANFAQKLREATYKSVGKNSGIAPSNGVVASSFVIKAD</sequence>
<dbReference type="EMBL" id="WINI01000001">
    <property type="protein sequence ID" value="MQQ99451.1"/>
    <property type="molecule type" value="Genomic_DNA"/>
</dbReference>
<dbReference type="PANTHER" id="PTHR38766:SF1">
    <property type="entry name" value="FLAGELLAR PROTEIN FLIO"/>
    <property type="match status" value="1"/>
</dbReference>
<proteinExistence type="inferred from homology"/>
<protein>
    <recommendedName>
        <fullName evidence="7">Flagellar protein</fullName>
    </recommendedName>
</protein>
<evidence type="ECO:0000256" key="7">
    <source>
        <dbReference type="RuleBase" id="RU362064"/>
    </source>
</evidence>
<dbReference type="NCBIfam" id="TIGR03500">
    <property type="entry name" value="FliO_TIGR"/>
    <property type="match status" value="1"/>
</dbReference>